<reference evidence="1 2" key="1">
    <citation type="submission" date="2023-09" db="EMBL/GenBank/DDBJ databases">
        <title>Streptomyces sp. nov.: A antagonism against Alternaria gaisen Producing Streptochlin, Isolated from Tamarix root soil.</title>
        <authorList>
            <person name="Chen Y."/>
        </authorList>
    </citation>
    <scope>NUCLEOTIDE SEQUENCE [LARGE SCALE GENOMIC DNA]</scope>
    <source>
        <strain evidence="1 2">TRM76323</strain>
    </source>
</reference>
<dbReference type="Proteomes" id="UP001250181">
    <property type="component" value="Unassembled WGS sequence"/>
</dbReference>
<protein>
    <submittedName>
        <fullName evidence="1">Uncharacterized protein</fullName>
    </submittedName>
</protein>
<dbReference type="RefSeq" id="WP_315878541.1">
    <property type="nucleotide sequence ID" value="NZ_JAWCTQ010000016.1"/>
</dbReference>
<proteinExistence type="predicted"/>
<dbReference type="EMBL" id="JAWCTQ010000016">
    <property type="protein sequence ID" value="MDT9683467.1"/>
    <property type="molecule type" value="Genomic_DNA"/>
</dbReference>
<organism evidence="1 2">
    <name type="scientific">Streptomyces tamarix</name>
    <dbReference type="NCBI Taxonomy" id="3078565"/>
    <lineage>
        <taxon>Bacteria</taxon>
        <taxon>Bacillati</taxon>
        <taxon>Actinomycetota</taxon>
        <taxon>Actinomycetes</taxon>
        <taxon>Kitasatosporales</taxon>
        <taxon>Streptomycetaceae</taxon>
        <taxon>Streptomyces</taxon>
    </lineage>
</organism>
<keyword evidence="2" id="KW-1185">Reference proteome</keyword>
<name>A0ABU3QM30_9ACTN</name>
<sequence>MTPSLKIKSPSTNTVVSIPRGTEFTIFPWGFSEQKARYTKKGKVIVYRDALFRKGNNRFWKYIVFKKYPSAKSFLNSWNKSLVIENGNGMEDYWDIAIYEKYDDNYEN</sequence>
<gene>
    <name evidence="1" type="ORF">RND61_15570</name>
</gene>
<comment type="caution">
    <text evidence="1">The sequence shown here is derived from an EMBL/GenBank/DDBJ whole genome shotgun (WGS) entry which is preliminary data.</text>
</comment>
<accession>A0ABU3QM30</accession>
<evidence type="ECO:0000313" key="1">
    <source>
        <dbReference type="EMBL" id="MDT9683467.1"/>
    </source>
</evidence>
<evidence type="ECO:0000313" key="2">
    <source>
        <dbReference type="Proteomes" id="UP001250181"/>
    </source>
</evidence>